<comment type="subcellular location">
    <subcellularLocation>
        <location evidence="1">Membrane</location>
    </subcellularLocation>
</comment>
<evidence type="ECO:0000256" key="6">
    <source>
        <dbReference type="PROSITE-ProRule" id="PRU00043"/>
    </source>
</evidence>
<dbReference type="InterPro" id="IPR013320">
    <property type="entry name" value="ConA-like_dom_sf"/>
</dbReference>
<dbReference type="PANTHER" id="PTHR24027">
    <property type="entry name" value="CADHERIN-23"/>
    <property type="match status" value="1"/>
</dbReference>
<accession>A0ABU7EQF6</accession>
<dbReference type="SMART" id="SM00282">
    <property type="entry name" value="LamG"/>
    <property type="match status" value="1"/>
</dbReference>
<dbReference type="CDD" id="cd11304">
    <property type="entry name" value="Cadherin_repeat"/>
    <property type="match status" value="2"/>
</dbReference>
<dbReference type="PROSITE" id="PS00232">
    <property type="entry name" value="CADHERIN_1"/>
    <property type="match status" value="1"/>
</dbReference>
<dbReference type="SUPFAM" id="SSF49899">
    <property type="entry name" value="Concanavalin A-like lectins/glucanases"/>
    <property type="match status" value="1"/>
</dbReference>
<dbReference type="PRINTS" id="PR00205">
    <property type="entry name" value="CADHERIN"/>
</dbReference>
<keyword evidence="9" id="KW-0812">Transmembrane</keyword>
<feature type="disulfide bond" evidence="7">
    <location>
        <begin position="675"/>
        <end position="684"/>
    </location>
</feature>
<dbReference type="PROSITE" id="PS50268">
    <property type="entry name" value="CADHERIN_2"/>
    <property type="match status" value="2"/>
</dbReference>
<dbReference type="Pfam" id="PF00028">
    <property type="entry name" value="Cadherin"/>
    <property type="match status" value="2"/>
</dbReference>
<keyword evidence="4 9" id="KW-0472">Membrane</keyword>
<feature type="non-terminal residue" evidence="13">
    <location>
        <position position="1"/>
    </location>
</feature>
<dbReference type="PROSITE" id="PS50026">
    <property type="entry name" value="EGF_3"/>
    <property type="match status" value="2"/>
</dbReference>
<evidence type="ECO:0000313" key="14">
    <source>
        <dbReference type="Proteomes" id="UP001352852"/>
    </source>
</evidence>
<dbReference type="Gene3D" id="2.60.40.60">
    <property type="entry name" value="Cadherins"/>
    <property type="match status" value="3"/>
</dbReference>
<dbReference type="PROSITE" id="PS00022">
    <property type="entry name" value="EGF_1"/>
    <property type="match status" value="1"/>
</dbReference>
<evidence type="ECO:0000259" key="10">
    <source>
        <dbReference type="PROSITE" id="PS50025"/>
    </source>
</evidence>
<dbReference type="EMBL" id="JAHUTJ010065692">
    <property type="protein sequence ID" value="MED6289437.1"/>
    <property type="molecule type" value="Genomic_DNA"/>
</dbReference>
<dbReference type="CDD" id="cd00110">
    <property type="entry name" value="LamG"/>
    <property type="match status" value="1"/>
</dbReference>
<evidence type="ECO:0000256" key="4">
    <source>
        <dbReference type="ARBA" id="ARBA00023136"/>
    </source>
</evidence>
<dbReference type="InterPro" id="IPR039808">
    <property type="entry name" value="Cadherin"/>
</dbReference>
<dbReference type="PROSITE" id="PS50025">
    <property type="entry name" value="LAM_G_DOMAIN"/>
    <property type="match status" value="1"/>
</dbReference>
<dbReference type="InterPro" id="IPR001791">
    <property type="entry name" value="Laminin_G"/>
</dbReference>
<evidence type="ECO:0000256" key="8">
    <source>
        <dbReference type="SAM" id="MobiDB-lite"/>
    </source>
</evidence>
<feature type="region of interest" description="Disordered" evidence="8">
    <location>
        <begin position="803"/>
        <end position="824"/>
    </location>
</feature>
<feature type="domain" description="EGF-like" evidence="11">
    <location>
        <begin position="649"/>
        <end position="685"/>
    </location>
</feature>
<reference evidence="13 14" key="1">
    <citation type="submission" date="2021-06" db="EMBL/GenBank/DDBJ databases">
        <authorList>
            <person name="Palmer J.M."/>
        </authorList>
    </citation>
    <scope>NUCLEOTIDE SEQUENCE [LARGE SCALE GENOMIC DNA]</scope>
    <source>
        <strain evidence="13 14">CL_MEX2019</strain>
        <tissue evidence="13">Muscle</tissue>
    </source>
</reference>
<dbReference type="Pfam" id="PF02210">
    <property type="entry name" value="Laminin_G_2"/>
    <property type="match status" value="1"/>
</dbReference>
<dbReference type="InterPro" id="IPR000742">
    <property type="entry name" value="EGF"/>
</dbReference>
<gene>
    <name evidence="13" type="ORF">CHARACLAT_002772</name>
</gene>
<comment type="caution">
    <text evidence="13">The sequence shown here is derived from an EMBL/GenBank/DDBJ whole genome shotgun (WGS) entry which is preliminary data.</text>
</comment>
<evidence type="ECO:0000256" key="1">
    <source>
        <dbReference type="ARBA" id="ARBA00004370"/>
    </source>
</evidence>
<evidence type="ECO:0000256" key="7">
    <source>
        <dbReference type="PROSITE-ProRule" id="PRU00076"/>
    </source>
</evidence>
<dbReference type="InterPro" id="IPR020894">
    <property type="entry name" value="Cadherin_CS"/>
</dbReference>
<dbReference type="InterPro" id="IPR015919">
    <property type="entry name" value="Cadherin-like_sf"/>
</dbReference>
<dbReference type="Gene3D" id="2.10.25.10">
    <property type="entry name" value="Laminin"/>
    <property type="match status" value="2"/>
</dbReference>
<keyword evidence="2" id="KW-0677">Repeat</keyword>
<organism evidence="13 14">
    <name type="scientific">Characodon lateralis</name>
    <dbReference type="NCBI Taxonomy" id="208331"/>
    <lineage>
        <taxon>Eukaryota</taxon>
        <taxon>Metazoa</taxon>
        <taxon>Chordata</taxon>
        <taxon>Craniata</taxon>
        <taxon>Vertebrata</taxon>
        <taxon>Euteleostomi</taxon>
        <taxon>Actinopterygii</taxon>
        <taxon>Neopterygii</taxon>
        <taxon>Teleostei</taxon>
        <taxon>Neoteleostei</taxon>
        <taxon>Acanthomorphata</taxon>
        <taxon>Ovalentaria</taxon>
        <taxon>Atherinomorphae</taxon>
        <taxon>Cyprinodontiformes</taxon>
        <taxon>Goodeidae</taxon>
        <taxon>Characodon</taxon>
    </lineage>
</organism>
<keyword evidence="5 7" id="KW-1015">Disulfide bond</keyword>
<proteinExistence type="predicted"/>
<dbReference type="InterPro" id="IPR002126">
    <property type="entry name" value="Cadherin-like_dom"/>
</dbReference>
<feature type="domain" description="Laminin G" evidence="10">
    <location>
        <begin position="428"/>
        <end position="608"/>
    </location>
</feature>
<evidence type="ECO:0000256" key="2">
    <source>
        <dbReference type="ARBA" id="ARBA00022737"/>
    </source>
</evidence>
<evidence type="ECO:0000256" key="9">
    <source>
        <dbReference type="SAM" id="Phobius"/>
    </source>
</evidence>
<evidence type="ECO:0000259" key="12">
    <source>
        <dbReference type="PROSITE" id="PS50268"/>
    </source>
</evidence>
<dbReference type="PANTHER" id="PTHR24027:SF438">
    <property type="entry name" value="CADHERIN 23"/>
    <property type="match status" value="1"/>
</dbReference>
<feature type="region of interest" description="Disordered" evidence="8">
    <location>
        <begin position="976"/>
        <end position="1008"/>
    </location>
</feature>
<evidence type="ECO:0000313" key="13">
    <source>
        <dbReference type="EMBL" id="MED6289437.1"/>
    </source>
</evidence>
<sequence>VTATDLDGPNNNLLRYSIVSGDLQQQFFIHPRSGEISISTALDREEIPHYSLTVQAADEGRPPLSSAVLVTITVVDVNDNPPVFSQVNHNLVLQEGESFGSSILQLVVTDRDTPKNGPPFSFHIISGNNDRRFHVDQGGLVSLSAPLRKKNKPYHQLKIQVTDSGHPPLSSICVVNINVTEQSKYPPTVVPLEVFITTAGGLFANRVIGRLHASDQDPQDVLTYKLVSQKPEADRFSVDLTDGKIWADDNLELGSYALNISVSDGKFTVWTEVKVHMWAASQRALDSGLSLQLVGMSPEEFLGDHWRGLQRKMAESLSLPKQELYLASLQQRPDTKALEVLLVRRSEEGLIQSLSASKLQGIIADMEDALVLRITKVSHDGCVGASCPPRGCRNAVLLSGARLSHFTTARAGYITPQHTWESVCSCNESALRFSSTSYLKYLHRMDEDSQDFRLSLRFKTFLEHGLIMSTRGANDWGALQLIRGELHFRYRCGNTSPSTLLVRFHPVSDSRWHNVLLEVNSSSLKLTLDQQHPASINLAEPCRMMRTHGALLFAPVSQDFTQDFSQDPYHFIGCLEGLELNKEPIVVGDAAEFKGSGSRRVFGVYQCCNIAGGCDNKPCENGGDCKEDAAGEPHCTCAGSFHGTRCELTHNPCLSQPCTHGRVCIPKAQGYMCNCSLENTEARCHNEIEVCLPNFCPGGFECKVTNGSIYCDPLPLVSPEFGYVEIIQICAGVLGIMFLIATFVCVRKCYVKQKKKKPVCVQDSSGYFQPSLAKSLKAECHNINPAEVSSVVSSTNNLDHTPFRSLRPHSQIASSGGGSPKTQRPVVCSVAPNLPVRAPSSSDNDSIRKSHWDMDYEVYPADPDYYGRPTVREFPQFDIVEDAYSTSNVDSRRNSRFGGFPFPLDRCDRRAPLPPCYSNQNLDDFLGPDGLPLPSSQCPNEYTAISYYPTQHTRSLDNVSSGYKRLSMRLSVAMPSYAEQTSSPPGPNPAQPQTRPTGQYHHSYDRSSIVESDYGSCEEVMF</sequence>
<comment type="caution">
    <text evidence="7">Lacks conserved residue(s) required for the propagation of feature annotation.</text>
</comment>
<keyword evidence="9" id="KW-1133">Transmembrane helix</keyword>
<keyword evidence="3 6" id="KW-0106">Calcium</keyword>
<evidence type="ECO:0000256" key="3">
    <source>
        <dbReference type="ARBA" id="ARBA00022837"/>
    </source>
</evidence>
<dbReference type="Gene3D" id="2.60.120.200">
    <property type="match status" value="1"/>
</dbReference>
<feature type="domain" description="Cadherin" evidence="12">
    <location>
        <begin position="1"/>
        <end position="84"/>
    </location>
</feature>
<name>A0ABU7EQF6_9TELE</name>
<feature type="disulfide bond" evidence="7">
    <location>
        <begin position="637"/>
        <end position="646"/>
    </location>
</feature>
<dbReference type="SUPFAM" id="SSF49313">
    <property type="entry name" value="Cadherin-like"/>
    <property type="match status" value="3"/>
</dbReference>
<dbReference type="SMART" id="SM00181">
    <property type="entry name" value="EGF"/>
    <property type="match status" value="2"/>
</dbReference>
<keyword evidence="14" id="KW-1185">Reference proteome</keyword>
<dbReference type="SMART" id="SM00112">
    <property type="entry name" value="CA"/>
    <property type="match status" value="2"/>
</dbReference>
<feature type="domain" description="EGF-like" evidence="11">
    <location>
        <begin position="610"/>
        <end position="647"/>
    </location>
</feature>
<keyword evidence="7" id="KW-0245">EGF-like domain</keyword>
<dbReference type="Proteomes" id="UP001352852">
    <property type="component" value="Unassembled WGS sequence"/>
</dbReference>
<feature type="domain" description="Cadherin" evidence="12">
    <location>
        <begin position="85"/>
        <end position="189"/>
    </location>
</feature>
<evidence type="ECO:0000259" key="11">
    <source>
        <dbReference type="PROSITE" id="PS50026"/>
    </source>
</evidence>
<evidence type="ECO:0000256" key="5">
    <source>
        <dbReference type="ARBA" id="ARBA00023157"/>
    </source>
</evidence>
<protein>
    <submittedName>
        <fullName evidence="13">Uncharacterized protein</fullName>
    </submittedName>
</protein>
<dbReference type="SUPFAM" id="SSF57196">
    <property type="entry name" value="EGF/Laminin"/>
    <property type="match status" value="2"/>
</dbReference>
<feature type="transmembrane region" description="Helical" evidence="9">
    <location>
        <begin position="726"/>
        <end position="746"/>
    </location>
</feature>